<proteinExistence type="predicted"/>
<keyword evidence="2" id="KW-1185">Reference proteome</keyword>
<name>A0A4U6X3C4_9PEZI</name>
<dbReference type="AlphaFoldDB" id="A0A4U6X3C4"/>
<accession>A0A4U6X3C4</accession>
<dbReference type="Proteomes" id="UP000310108">
    <property type="component" value="Unassembled WGS sequence"/>
</dbReference>
<dbReference type="STRING" id="1306861.A0A4U6X3C4"/>
<evidence type="ECO:0000313" key="1">
    <source>
        <dbReference type="EMBL" id="TKW49504.1"/>
    </source>
</evidence>
<sequence length="127" mass="13733">MKGVGHKLDKTNGPTFIQELTGYHWASETRMEVAATQKPRGLLCGGSEGVGNGGAVALTVKRVNLGRLENDVSEEDADPLAGAGGFWQPDVDFLTMSEPIKPHPRLKDLQFSLEPTFKCINGALQRL</sequence>
<gene>
    <name evidence="1" type="ORF">CTA1_1337</name>
</gene>
<comment type="caution">
    <text evidence="1">The sequence shown here is derived from an EMBL/GenBank/DDBJ whole genome shotgun (WGS) entry which is preliminary data.</text>
</comment>
<reference evidence="1 2" key="1">
    <citation type="journal article" date="2019" name="PLoS ONE">
        <title>Comparative genome analysis indicates high evolutionary potential of pathogenicity genes in Colletotrichum tanaceti.</title>
        <authorList>
            <person name="Lelwala R.V."/>
            <person name="Korhonen P.K."/>
            <person name="Young N.D."/>
            <person name="Scott J.B."/>
            <person name="Ades P.A."/>
            <person name="Gasser R.B."/>
            <person name="Taylor P.W.J."/>
        </authorList>
    </citation>
    <scope>NUCLEOTIDE SEQUENCE [LARGE SCALE GENOMIC DNA]</scope>
    <source>
        <strain evidence="1">BRIP57314</strain>
    </source>
</reference>
<dbReference type="EMBL" id="PJEX01000529">
    <property type="protein sequence ID" value="TKW49504.1"/>
    <property type="molecule type" value="Genomic_DNA"/>
</dbReference>
<protein>
    <submittedName>
        <fullName evidence="1">Uncharacterized protein</fullName>
    </submittedName>
</protein>
<organism evidence="1 2">
    <name type="scientific">Colletotrichum tanaceti</name>
    <dbReference type="NCBI Taxonomy" id="1306861"/>
    <lineage>
        <taxon>Eukaryota</taxon>
        <taxon>Fungi</taxon>
        <taxon>Dikarya</taxon>
        <taxon>Ascomycota</taxon>
        <taxon>Pezizomycotina</taxon>
        <taxon>Sordariomycetes</taxon>
        <taxon>Hypocreomycetidae</taxon>
        <taxon>Glomerellales</taxon>
        <taxon>Glomerellaceae</taxon>
        <taxon>Colletotrichum</taxon>
        <taxon>Colletotrichum destructivum species complex</taxon>
    </lineage>
</organism>
<evidence type="ECO:0000313" key="2">
    <source>
        <dbReference type="Proteomes" id="UP000310108"/>
    </source>
</evidence>